<proteinExistence type="predicted"/>
<gene>
    <name evidence="1" type="ORF">CLF_112488</name>
</gene>
<reference key="2">
    <citation type="submission" date="2011-10" db="EMBL/GenBank/DDBJ databases">
        <title>The genome and transcriptome sequence of Clonorchis sinensis provide insights into the carcinogenic liver fluke.</title>
        <authorList>
            <person name="Wang X."/>
            <person name="Huang Y."/>
            <person name="Chen W."/>
            <person name="Liu H."/>
            <person name="Guo L."/>
            <person name="Chen Y."/>
            <person name="Luo F."/>
            <person name="Zhou W."/>
            <person name="Sun J."/>
            <person name="Mao Q."/>
            <person name="Liang P."/>
            <person name="Zhou C."/>
            <person name="Tian Y."/>
            <person name="Men J."/>
            <person name="Lv X."/>
            <person name="Huang L."/>
            <person name="Zhou J."/>
            <person name="Hu Y."/>
            <person name="Li R."/>
            <person name="Zhang F."/>
            <person name="Lei H."/>
            <person name="Li X."/>
            <person name="Hu X."/>
            <person name="Liang C."/>
            <person name="Xu J."/>
            <person name="Wu Z."/>
            <person name="Yu X."/>
        </authorList>
    </citation>
    <scope>NUCLEOTIDE SEQUENCE</scope>
    <source>
        <strain>Henan</strain>
    </source>
</reference>
<dbReference type="Proteomes" id="UP000008909">
    <property type="component" value="Unassembled WGS sequence"/>
</dbReference>
<protein>
    <submittedName>
        <fullName evidence="1">Uncharacterized protein</fullName>
    </submittedName>
</protein>
<accession>G7YWG1</accession>
<dbReference type="EMBL" id="DF144644">
    <property type="protein sequence ID" value="GAA57291.1"/>
    <property type="molecule type" value="Genomic_DNA"/>
</dbReference>
<organism evidence="1 2">
    <name type="scientific">Clonorchis sinensis</name>
    <name type="common">Chinese liver fluke</name>
    <dbReference type="NCBI Taxonomy" id="79923"/>
    <lineage>
        <taxon>Eukaryota</taxon>
        <taxon>Metazoa</taxon>
        <taxon>Spiralia</taxon>
        <taxon>Lophotrochozoa</taxon>
        <taxon>Platyhelminthes</taxon>
        <taxon>Trematoda</taxon>
        <taxon>Digenea</taxon>
        <taxon>Opisthorchiida</taxon>
        <taxon>Opisthorchiata</taxon>
        <taxon>Opisthorchiidae</taxon>
        <taxon>Clonorchis</taxon>
    </lineage>
</organism>
<keyword evidence="2" id="KW-1185">Reference proteome</keyword>
<dbReference type="AlphaFoldDB" id="G7YWG1"/>
<reference evidence="1" key="1">
    <citation type="journal article" date="2011" name="Genome Biol.">
        <title>The draft genome of the carcinogenic human liver fluke Clonorchis sinensis.</title>
        <authorList>
            <person name="Wang X."/>
            <person name="Chen W."/>
            <person name="Huang Y."/>
            <person name="Sun J."/>
            <person name="Men J."/>
            <person name="Liu H."/>
            <person name="Luo F."/>
            <person name="Guo L."/>
            <person name="Lv X."/>
            <person name="Deng C."/>
            <person name="Zhou C."/>
            <person name="Fan Y."/>
            <person name="Li X."/>
            <person name="Huang L."/>
            <person name="Hu Y."/>
            <person name="Liang C."/>
            <person name="Hu X."/>
            <person name="Xu J."/>
            <person name="Yu X."/>
        </authorList>
    </citation>
    <scope>NUCLEOTIDE SEQUENCE [LARGE SCALE GENOMIC DNA]</scope>
    <source>
        <strain evidence="1">Henan</strain>
    </source>
</reference>
<name>G7YWG1_CLOSI</name>
<evidence type="ECO:0000313" key="2">
    <source>
        <dbReference type="Proteomes" id="UP000008909"/>
    </source>
</evidence>
<evidence type="ECO:0000313" key="1">
    <source>
        <dbReference type="EMBL" id="GAA57291.1"/>
    </source>
</evidence>
<sequence>MRRSRDEMKFVICGVWMAQHLKLMIPFVLHRFRAQHLLATWRRHPQISRNNSSNLDAQSIWPLKQAEQLPVHALIVDSLGIDVCCVSEIRIEVAVLKSRRKIPTGPEHNLTRRIIKRQVKVSVPIDHEVWWTRKAKEIEETQKSRNAIGPRRSPVNETIKVKKEVTILNKEERLDRVHHIIIITKDSNISVDTDASLPYNNKGLCFVLVFEDEGNFICVLQIDKALTSNNLNTGVFKTFRRSPHYFINNKAEQEWRDWTSLSDTAFGELTMHCHPPRRDFASESKQRRFTVVKFGVN</sequence>